<gene>
    <name evidence="1" type="ORF">EHQ58_08700</name>
</gene>
<dbReference type="AlphaFoldDB" id="A0A4V3JRB0"/>
<organism evidence="1 2">
    <name type="scientific">Leptospira ognonensis</name>
    <dbReference type="NCBI Taxonomy" id="2484945"/>
    <lineage>
        <taxon>Bacteria</taxon>
        <taxon>Pseudomonadati</taxon>
        <taxon>Spirochaetota</taxon>
        <taxon>Spirochaetia</taxon>
        <taxon>Leptospirales</taxon>
        <taxon>Leptospiraceae</taxon>
        <taxon>Leptospira</taxon>
    </lineage>
</organism>
<proteinExistence type="predicted"/>
<name>A0A4V3JRB0_9LEPT</name>
<dbReference type="RefSeq" id="WP_135623504.1">
    <property type="nucleotide sequence ID" value="NZ_RQGD01000024.1"/>
</dbReference>
<sequence length="103" mass="12557">MTFVANKIFLGVVLSFCFLQCRTNQQRTTAQLQRELFEERCGMRWCKESKKDGYYQYSGYPEYYFKQKELPRYQRHRAGFYHTSIPQTPNSYFYPFRQPGYGR</sequence>
<accession>A0A4V3JRB0</accession>
<evidence type="ECO:0000313" key="1">
    <source>
        <dbReference type="EMBL" id="TGL59315.1"/>
    </source>
</evidence>
<evidence type="ECO:0000313" key="2">
    <source>
        <dbReference type="Proteomes" id="UP000297693"/>
    </source>
</evidence>
<comment type="caution">
    <text evidence="1">The sequence shown here is derived from an EMBL/GenBank/DDBJ whole genome shotgun (WGS) entry which is preliminary data.</text>
</comment>
<reference evidence="1" key="1">
    <citation type="journal article" date="2019" name="PLoS Negl. Trop. Dis.">
        <title>Revisiting the worldwide diversity of Leptospira species in the environment.</title>
        <authorList>
            <person name="Vincent A.T."/>
            <person name="Schiettekatte O."/>
            <person name="Bourhy P."/>
            <person name="Veyrier F.J."/>
            <person name="Picardeau M."/>
        </authorList>
    </citation>
    <scope>NUCLEOTIDE SEQUENCE [LARGE SCALE GENOMIC DNA]</scope>
    <source>
        <strain evidence="1">201702476</strain>
    </source>
</reference>
<dbReference type="EMBL" id="RQGD01000024">
    <property type="protein sequence ID" value="TGL59315.1"/>
    <property type="molecule type" value="Genomic_DNA"/>
</dbReference>
<dbReference type="Proteomes" id="UP000297693">
    <property type="component" value="Unassembled WGS sequence"/>
</dbReference>
<protein>
    <submittedName>
        <fullName evidence="1">Uncharacterized protein</fullName>
    </submittedName>
</protein>
<keyword evidence="2" id="KW-1185">Reference proteome</keyword>